<reference evidence="1 2" key="1">
    <citation type="submission" date="2016-10" db="EMBL/GenBank/DDBJ databases">
        <authorList>
            <person name="de Groot N.N."/>
        </authorList>
    </citation>
    <scope>NUCLEOTIDE SEQUENCE [LARGE SCALE GENOMIC DNA]</scope>
    <source>
        <strain evidence="1 2">DSM 21228</strain>
    </source>
</reference>
<accession>A0A1H3XTM6</accession>
<protein>
    <recommendedName>
        <fullName evidence="3">TfoX N-terminal domain-containing protein</fullName>
    </recommendedName>
</protein>
<organism evidence="1 2">
    <name type="scientific">Thiothrix caldifontis</name>
    <dbReference type="NCBI Taxonomy" id="525918"/>
    <lineage>
        <taxon>Bacteria</taxon>
        <taxon>Pseudomonadati</taxon>
        <taxon>Pseudomonadota</taxon>
        <taxon>Gammaproteobacteria</taxon>
        <taxon>Thiotrichales</taxon>
        <taxon>Thiotrichaceae</taxon>
        <taxon>Thiothrix</taxon>
    </lineage>
</organism>
<dbReference type="EMBL" id="FNQP01000003">
    <property type="protein sequence ID" value="SEA01878.1"/>
    <property type="molecule type" value="Genomic_DNA"/>
</dbReference>
<dbReference type="AlphaFoldDB" id="A0A1H3XTM6"/>
<dbReference type="Proteomes" id="UP000199397">
    <property type="component" value="Unassembled WGS sequence"/>
</dbReference>
<dbReference type="RefSeq" id="WP_175517828.1">
    <property type="nucleotide sequence ID" value="NZ_FNQP01000003.1"/>
</dbReference>
<evidence type="ECO:0000313" key="1">
    <source>
        <dbReference type="EMBL" id="SEA01878.1"/>
    </source>
</evidence>
<dbReference type="SUPFAM" id="SSF159894">
    <property type="entry name" value="YgaC/TfoX-N like"/>
    <property type="match status" value="1"/>
</dbReference>
<evidence type="ECO:0008006" key="3">
    <source>
        <dbReference type="Google" id="ProtNLM"/>
    </source>
</evidence>
<evidence type="ECO:0000313" key="2">
    <source>
        <dbReference type="Proteomes" id="UP000199397"/>
    </source>
</evidence>
<proteinExistence type="predicted"/>
<sequence length="78" mass="8966">MATELSFVEYVRDQMQGAGQVSFRKMFGEYALYCEREFQQAVKADLPSGFVTATRAIPPQTPCRHRLWLGKPHCRRDG</sequence>
<dbReference type="Gene3D" id="3.30.1460.30">
    <property type="entry name" value="YgaC/TfoX-N like chaperone"/>
    <property type="match status" value="1"/>
</dbReference>
<gene>
    <name evidence="1" type="ORF">SAMN05660964_00780</name>
</gene>
<name>A0A1H3XTM6_9GAMM</name>
<keyword evidence="2" id="KW-1185">Reference proteome</keyword>
<dbReference type="STRING" id="525918.SAMN05660964_00780"/>